<dbReference type="SUPFAM" id="SSF48452">
    <property type="entry name" value="TPR-like"/>
    <property type="match status" value="1"/>
</dbReference>
<dbReference type="InterPro" id="IPR019734">
    <property type="entry name" value="TPR_rpt"/>
</dbReference>
<dbReference type="Proteomes" id="UP000298340">
    <property type="component" value="Unassembled WGS sequence"/>
</dbReference>
<dbReference type="PROSITE" id="PS50005">
    <property type="entry name" value="TPR"/>
    <property type="match status" value="1"/>
</dbReference>
<evidence type="ECO:0000313" key="3">
    <source>
        <dbReference type="EMBL" id="TEB45840.1"/>
    </source>
</evidence>
<sequence length="772" mass="89975">MSDIELPLHQILSASEIEKKMPKLPPESRYYLYDDEDDEDEDDTEDPDMLYFEGDITLSESQLKALKKENYNFNIAVKGNLTLEGHFYTGYNKLWVSGNLYCDSLSSAESFRVKGKIIARYYVTFSADDDEALRSTSKLKIETPYIFSWYYDLSNITLNRDAIVFIVCDEDDYEEMTLKNFCFFSFSVIFAVKPELLNPIYDSDDDSEIFNFDRLDETLQKGESIFIEGFDANSLLLEQQAVEYERLERYKEAFAILKQQLKLSPAYYTFWYDAGRLLFNLGAYEQAIPYYDKAANLFPEEFGIFKNDAADFTALARVRLRQVDEALKWADYSINNGNDMLHFSHRVRAEAYILKEDWDKAKADLDIALKLKHDHPTSNWLMGLVYHHFGDTQNEHKYHELAKKANKTLEANYQTHRNIDFYYPTATKLDWLDEEIETGEVIKDADYWAHFLEETGYGQLNKVPEEFRTLDICLKVIKETSPQSYVGDAKYFPKDLLRTTEIIEALLEQGIHNIGYIPKNCITKEVLLKSKGRFSNPQYIPKKLWDYELCNWAVSATGSLNELPQGLLDYDLCLRAVKYNSFAIRHVPDCYRDEQMYLTAVAYSRDRNYNIPSLYYGPEMICKAIDINPMAIDTLPGKYIDEIVFNHANKNIDSDVFAPLAHKHGVNFREHFDRPTLKEDCWEIFWDEKLILNELSKKFSEISGDDIPEKKYTQAIADAVFKNNPYDLKYIPTKFISAEMAAKILRKHNHWGDFPSINSLPESVQEVIRSYD</sequence>
<keyword evidence="1" id="KW-0802">TPR repeat</keyword>
<protein>
    <submittedName>
        <fullName evidence="3">Tetratricopeptide repeat protein</fullName>
    </submittedName>
</protein>
<dbReference type="EMBL" id="QWDN01000001">
    <property type="protein sequence ID" value="TEB45840.1"/>
    <property type="molecule type" value="Genomic_DNA"/>
</dbReference>
<accession>A0A4Y7UHA7</accession>
<dbReference type="Gene3D" id="1.25.40.10">
    <property type="entry name" value="Tetratricopeptide repeat domain"/>
    <property type="match status" value="1"/>
</dbReference>
<dbReference type="InterPro" id="IPR011990">
    <property type="entry name" value="TPR-like_helical_dom_sf"/>
</dbReference>
<gene>
    <name evidence="3" type="ORF">D0809_02210</name>
    <name evidence="2" type="ORF">EV142_101269</name>
</gene>
<dbReference type="Pfam" id="PF14559">
    <property type="entry name" value="TPR_19"/>
    <property type="match status" value="1"/>
</dbReference>
<feature type="repeat" description="TPR" evidence="1">
    <location>
        <begin position="268"/>
        <end position="301"/>
    </location>
</feature>
<reference evidence="2 4" key="1">
    <citation type="journal article" date="2015" name="Stand. Genomic Sci.">
        <title>Genomic Encyclopedia of Bacterial and Archaeal Type Strains, Phase III: the genomes of soil and plant-associated and newly described type strains.</title>
        <authorList>
            <person name="Whitman W.B."/>
            <person name="Woyke T."/>
            <person name="Klenk H.P."/>
            <person name="Zhou Y."/>
            <person name="Lilburn T.G."/>
            <person name="Beck B.J."/>
            <person name="De Vos P."/>
            <person name="Vandamme P."/>
            <person name="Eisen J.A."/>
            <person name="Garrity G."/>
            <person name="Hugenholtz P."/>
            <person name="Kyrpides N.C."/>
        </authorList>
    </citation>
    <scope>NUCLEOTIDE SEQUENCE [LARGE SCALE GENOMIC DNA]</scope>
    <source>
        <strain evidence="2 4">P5626</strain>
    </source>
</reference>
<reference evidence="2" key="3">
    <citation type="submission" date="2019-03" db="EMBL/GenBank/DDBJ databases">
        <authorList>
            <person name="Whitman W."/>
            <person name="Huntemann M."/>
            <person name="Clum A."/>
            <person name="Pillay M."/>
            <person name="Palaniappan K."/>
            <person name="Varghese N."/>
            <person name="Mikhailova N."/>
            <person name="Stamatis D."/>
            <person name="Reddy T."/>
            <person name="Daum C."/>
            <person name="Shapiro N."/>
            <person name="Ivanova N."/>
            <person name="Kyrpides N."/>
            <person name="Woyke T."/>
        </authorList>
    </citation>
    <scope>NUCLEOTIDE SEQUENCE</scope>
    <source>
        <strain evidence="2">P5626</strain>
    </source>
</reference>
<reference evidence="3 5" key="2">
    <citation type="journal article" date="2018" name="Syst. Appl. Microbiol.">
        <title>Flavobacterium circumlabens sp. nov. and Flavobacterium cupreum sp. nov., two psychrotrophic species isolated from Antarctic environmental samples.</title>
        <authorList>
            <person name="Kralova S."/>
            <person name="Busse H.J."/>
            <person name="Svec P."/>
            <person name="Maslanova I."/>
            <person name="Stankova E."/>
            <person name="Bartak M."/>
            <person name="Sedlacek I."/>
        </authorList>
    </citation>
    <scope>NUCLEOTIDE SEQUENCE [LARGE SCALE GENOMIC DNA]</scope>
    <source>
        <strain evidence="3 5">CCM 8828</strain>
    </source>
</reference>
<organism evidence="3 5">
    <name type="scientific">Flavobacterium circumlabens</name>
    <dbReference type="NCBI Taxonomy" id="2133765"/>
    <lineage>
        <taxon>Bacteria</taxon>
        <taxon>Pseudomonadati</taxon>
        <taxon>Bacteroidota</taxon>
        <taxon>Flavobacteriia</taxon>
        <taxon>Flavobacteriales</taxon>
        <taxon>Flavobacteriaceae</taxon>
        <taxon>Flavobacterium</taxon>
    </lineage>
</organism>
<dbReference type="RefSeq" id="WP_132031959.1">
    <property type="nucleotide sequence ID" value="NZ_QWDN01000001.1"/>
</dbReference>
<evidence type="ECO:0000313" key="4">
    <source>
        <dbReference type="Proteomes" id="UP000295270"/>
    </source>
</evidence>
<dbReference type="Proteomes" id="UP000295270">
    <property type="component" value="Unassembled WGS sequence"/>
</dbReference>
<keyword evidence="4" id="KW-1185">Reference proteome</keyword>
<dbReference type="SMART" id="SM00028">
    <property type="entry name" value="TPR"/>
    <property type="match status" value="3"/>
</dbReference>
<name>A0A4Y7UHA7_9FLAO</name>
<evidence type="ECO:0000313" key="2">
    <source>
        <dbReference type="EMBL" id="TCN60694.1"/>
    </source>
</evidence>
<evidence type="ECO:0000313" key="5">
    <source>
        <dbReference type="Proteomes" id="UP000298340"/>
    </source>
</evidence>
<proteinExistence type="predicted"/>
<comment type="caution">
    <text evidence="3">The sequence shown here is derived from an EMBL/GenBank/DDBJ whole genome shotgun (WGS) entry which is preliminary data.</text>
</comment>
<dbReference type="AlphaFoldDB" id="A0A4Y7UHA7"/>
<evidence type="ECO:0000256" key="1">
    <source>
        <dbReference type="PROSITE-ProRule" id="PRU00339"/>
    </source>
</evidence>
<dbReference type="OrthoDB" id="1466206at2"/>
<dbReference type="EMBL" id="SLWA01000001">
    <property type="protein sequence ID" value="TCN60694.1"/>
    <property type="molecule type" value="Genomic_DNA"/>
</dbReference>